<name>A0A6F8PKI2_9GAMM</name>
<organism evidence="2 3">
    <name type="scientific">Thiosulfativibrio zosterae</name>
    <dbReference type="NCBI Taxonomy" id="2675053"/>
    <lineage>
        <taxon>Bacteria</taxon>
        <taxon>Pseudomonadati</taxon>
        <taxon>Pseudomonadota</taxon>
        <taxon>Gammaproteobacteria</taxon>
        <taxon>Thiotrichales</taxon>
        <taxon>Piscirickettsiaceae</taxon>
        <taxon>Thiosulfativibrio</taxon>
    </lineage>
</organism>
<proteinExistence type="predicted"/>
<sequence>MILLDLKNYIKQRLEVSSDDIKNRFDISEETLQALIRPLLKQGHIQKMSGASCSSGCGTGCASSSAKTLYRWTSKAHRNLLLSIEVH</sequence>
<dbReference type="KEGG" id="tzo:THMIRHAT_03570"/>
<dbReference type="Proteomes" id="UP000501466">
    <property type="component" value="Chromosome"/>
</dbReference>
<evidence type="ECO:0000259" key="1">
    <source>
        <dbReference type="Pfam" id="PF09012"/>
    </source>
</evidence>
<dbReference type="SUPFAM" id="SSF46785">
    <property type="entry name" value="Winged helix' DNA-binding domain"/>
    <property type="match status" value="1"/>
</dbReference>
<dbReference type="EMBL" id="AP021888">
    <property type="protein sequence ID" value="BBP42611.1"/>
    <property type="molecule type" value="Genomic_DNA"/>
</dbReference>
<feature type="domain" description="Transcriptional regulator HTH-type FeoC" evidence="1">
    <location>
        <begin position="2"/>
        <end position="66"/>
    </location>
</feature>
<gene>
    <name evidence="2" type="ORF">THMIRHAT_03570</name>
</gene>
<dbReference type="Gene3D" id="1.10.10.10">
    <property type="entry name" value="Winged helix-like DNA-binding domain superfamily/Winged helix DNA-binding domain"/>
    <property type="match status" value="1"/>
</dbReference>
<protein>
    <recommendedName>
        <fullName evidence="1">Transcriptional regulator HTH-type FeoC domain-containing protein</fullName>
    </recommendedName>
</protein>
<dbReference type="RefSeq" id="WP_173290189.1">
    <property type="nucleotide sequence ID" value="NZ_AP021888.1"/>
</dbReference>
<dbReference type="Pfam" id="PF09012">
    <property type="entry name" value="FeoC"/>
    <property type="match status" value="1"/>
</dbReference>
<dbReference type="InterPro" id="IPR036390">
    <property type="entry name" value="WH_DNA-bd_sf"/>
</dbReference>
<dbReference type="AlphaFoldDB" id="A0A6F8PKI2"/>
<dbReference type="InterPro" id="IPR036388">
    <property type="entry name" value="WH-like_DNA-bd_sf"/>
</dbReference>
<reference evidence="3" key="1">
    <citation type="submission" date="2019-11" db="EMBL/GenBank/DDBJ databases">
        <title>Isolation and characterization of two novel species in the genus Thiomicrorhabdus.</title>
        <authorList>
            <person name="Mochizuki J."/>
            <person name="Kojima H."/>
            <person name="Fukui M."/>
        </authorList>
    </citation>
    <scope>NUCLEOTIDE SEQUENCE [LARGE SCALE GENOMIC DNA]</scope>
    <source>
        <strain evidence="3">AkT22</strain>
    </source>
</reference>
<evidence type="ECO:0000313" key="2">
    <source>
        <dbReference type="EMBL" id="BBP42611.1"/>
    </source>
</evidence>
<dbReference type="InterPro" id="IPR015102">
    <property type="entry name" value="Tscrpt_reg_HTH_FeoC"/>
</dbReference>
<accession>A0A6F8PKI2</accession>
<keyword evidence="3" id="KW-1185">Reference proteome</keyword>
<evidence type="ECO:0000313" key="3">
    <source>
        <dbReference type="Proteomes" id="UP000501466"/>
    </source>
</evidence>